<dbReference type="EMBL" id="CAJJDN010000168">
    <property type="protein sequence ID" value="CAD8126601.1"/>
    <property type="molecule type" value="Genomic_DNA"/>
</dbReference>
<dbReference type="Pfam" id="PF09458">
    <property type="entry name" value="H_lectin"/>
    <property type="match status" value="1"/>
</dbReference>
<reference evidence="2" key="1">
    <citation type="submission" date="2021-01" db="EMBL/GenBank/DDBJ databases">
        <authorList>
            <consortium name="Genoscope - CEA"/>
            <person name="William W."/>
        </authorList>
    </citation>
    <scope>NUCLEOTIDE SEQUENCE</scope>
</reference>
<dbReference type="GO" id="GO:0007155">
    <property type="term" value="P:cell adhesion"/>
    <property type="evidence" value="ECO:0007669"/>
    <property type="project" value="InterPro"/>
</dbReference>
<accession>A0A8S1REA4</accession>
<evidence type="ECO:0000313" key="2">
    <source>
        <dbReference type="EMBL" id="CAD8126601.1"/>
    </source>
</evidence>
<gene>
    <name evidence="2" type="ORF">PSON_ATCC_30995.1.T1680102</name>
</gene>
<dbReference type="OrthoDB" id="306321at2759"/>
<evidence type="ECO:0000313" key="3">
    <source>
        <dbReference type="Proteomes" id="UP000692954"/>
    </source>
</evidence>
<feature type="domain" description="H-type lectin" evidence="1">
    <location>
        <begin position="42"/>
        <end position="107"/>
    </location>
</feature>
<proteinExistence type="predicted"/>
<protein>
    <recommendedName>
        <fullName evidence="1">H-type lectin domain-containing protein</fullName>
    </recommendedName>
</protein>
<dbReference type="Proteomes" id="UP000692954">
    <property type="component" value="Unassembled WGS sequence"/>
</dbReference>
<keyword evidence="3" id="KW-1185">Reference proteome</keyword>
<evidence type="ECO:0000259" key="1">
    <source>
        <dbReference type="Pfam" id="PF09458"/>
    </source>
</evidence>
<dbReference type="InterPro" id="IPR019019">
    <property type="entry name" value="H-type_lectin_domain"/>
</dbReference>
<dbReference type="AlphaFoldDB" id="A0A8S1REA4"/>
<organism evidence="2 3">
    <name type="scientific">Paramecium sonneborni</name>
    <dbReference type="NCBI Taxonomy" id="65129"/>
    <lineage>
        <taxon>Eukaryota</taxon>
        <taxon>Sar</taxon>
        <taxon>Alveolata</taxon>
        <taxon>Ciliophora</taxon>
        <taxon>Intramacronucleata</taxon>
        <taxon>Oligohymenophorea</taxon>
        <taxon>Peniculida</taxon>
        <taxon>Parameciidae</taxon>
        <taxon>Paramecium</taxon>
    </lineage>
</organism>
<sequence length="421" mass="48357">MIFIIHLFISTWCFIKYDKGLNTNFNSQLQSSFKCYNSYQQTQTISFSGTFQNIPKVFLQQNLADWESGNGEFQLSITSVSLTNFMVQIVCPTTVRVHKLQLQWYAIDDERVQVINAFNIANPTQSTIYQHPNANVEKAIIFLTSLGYYGALEFVLSISSITKTTVTVSISNPSSKFANIRSIGYQIVLGTNEVFDILGIQTVTTSSYNSGNLNLQNNKWLQTPIIGLNYPNNYYLQFRWTQTTTATTISYTVNSWDTLVKHTHQKVWMSYIINTIYLPLEIQTVRISQKYDLEALNRPTIYTQLPQSDEIFNQIGTFNVIVDKQYSPVLINVIFKCSQGKKIKSQFNKCNSCPMQKIKIFNHYCHNNINQISYFPKYISTIQAHEELKITISSTKITINQITYNEVITETSILDIELLNT</sequence>
<comment type="caution">
    <text evidence="2">The sequence shown here is derived from an EMBL/GenBank/DDBJ whole genome shotgun (WGS) entry which is preliminary data.</text>
</comment>
<name>A0A8S1REA4_9CILI</name>
<dbReference type="GO" id="GO:0030246">
    <property type="term" value="F:carbohydrate binding"/>
    <property type="evidence" value="ECO:0007669"/>
    <property type="project" value="InterPro"/>
</dbReference>